<protein>
    <recommendedName>
        <fullName evidence="4">PEP-CTERM sorting domain-containing protein</fullName>
    </recommendedName>
</protein>
<keyword evidence="1" id="KW-0732">Signal</keyword>
<name>A0ABW6IEA5_9CYAN</name>
<proteinExistence type="predicted"/>
<dbReference type="RefSeq" id="WP_377963716.1">
    <property type="nucleotide sequence ID" value="NZ_JBHZOL010000055.1"/>
</dbReference>
<comment type="caution">
    <text evidence="2">The sequence shown here is derived from an EMBL/GenBank/DDBJ whole genome shotgun (WGS) entry which is preliminary data.</text>
</comment>
<reference evidence="2 3" key="1">
    <citation type="submission" date="2024-10" db="EMBL/GenBank/DDBJ databases">
        <authorList>
            <person name="Ratan Roy A."/>
            <person name="Morales Sandoval P.H."/>
            <person name="De Los Santos Villalobos S."/>
            <person name="Chakraborty S."/>
            <person name="Mukherjee J."/>
        </authorList>
    </citation>
    <scope>NUCLEOTIDE SEQUENCE [LARGE SCALE GENOMIC DNA]</scope>
    <source>
        <strain evidence="2 3">S1</strain>
    </source>
</reference>
<sequence>MSRICHKTLLVIGMSSTLAFSFVPLVKAQVEVTGGELTIDNAEIFQPITGDRIEVASPTTVVGTDERSVIYNGDYQLDRIQIETTQGPIPTTAIFQPSTLPTFDPAITNPGSPLNATNIAEGTRSGQFQGTLFFRSLTPNGGAVFNNIPTTLNFTVTAATNPTELGEVTEFRAENFILTEVGTSESPNATGVVVRRTPVTLVQYDLGNLDGSSTNGQATAESLQNLNLFVPAERYDIAREGIGFGYESLTLGFDDGVIFTPPGFNIDGSTIFDNGVIEDDFGLFNPPVTIIETFEQGDVVAVTTAREGVWQVTPILPIFILEGIFVFQNVPGGMWFDPPATDGFEYEMTPRDVPIGLASRVFPGMTGLNQAEDALFTAISGFPQGIDADDRFTVIVEGQVLGEFGPGDTLRFRDYAEVLGDRLIEDEGVRKFVITDINPSVDAANPVAFPLKLDFNTPTASFEMRAMQATASLPEPAQQISLETSSAQ</sequence>
<gene>
    <name evidence="2" type="ORF">ACFVKH_07915</name>
</gene>
<evidence type="ECO:0000256" key="1">
    <source>
        <dbReference type="SAM" id="SignalP"/>
    </source>
</evidence>
<keyword evidence="3" id="KW-1185">Reference proteome</keyword>
<dbReference type="Proteomes" id="UP001600165">
    <property type="component" value="Unassembled WGS sequence"/>
</dbReference>
<organism evidence="2 3">
    <name type="scientific">Almyronema epifaneia S1</name>
    <dbReference type="NCBI Taxonomy" id="2991925"/>
    <lineage>
        <taxon>Bacteria</taxon>
        <taxon>Bacillati</taxon>
        <taxon>Cyanobacteriota</taxon>
        <taxon>Cyanophyceae</taxon>
        <taxon>Nodosilineales</taxon>
        <taxon>Nodosilineaceae</taxon>
        <taxon>Almyronema</taxon>
        <taxon>Almyronema epifaneia</taxon>
    </lineage>
</organism>
<feature type="chain" id="PRO_5046166278" description="PEP-CTERM sorting domain-containing protein" evidence="1">
    <location>
        <begin position="22"/>
        <end position="488"/>
    </location>
</feature>
<dbReference type="EMBL" id="JBHZOL010000055">
    <property type="protein sequence ID" value="MFE4106197.1"/>
    <property type="molecule type" value="Genomic_DNA"/>
</dbReference>
<evidence type="ECO:0000313" key="3">
    <source>
        <dbReference type="Proteomes" id="UP001600165"/>
    </source>
</evidence>
<accession>A0ABW6IEA5</accession>
<feature type="signal peptide" evidence="1">
    <location>
        <begin position="1"/>
        <end position="21"/>
    </location>
</feature>
<evidence type="ECO:0008006" key="4">
    <source>
        <dbReference type="Google" id="ProtNLM"/>
    </source>
</evidence>
<evidence type="ECO:0000313" key="2">
    <source>
        <dbReference type="EMBL" id="MFE4106197.1"/>
    </source>
</evidence>